<dbReference type="InterPro" id="IPR051547">
    <property type="entry name" value="TDP2-like"/>
</dbReference>
<keyword evidence="8" id="KW-0460">Magnesium</keyword>
<dbReference type="EMBL" id="AGNL01024961">
    <property type="protein sequence ID" value="EJK58532.1"/>
    <property type="molecule type" value="Genomic_DNA"/>
</dbReference>
<dbReference type="InterPro" id="IPR036691">
    <property type="entry name" value="Endo/exonu/phosph_ase_sf"/>
</dbReference>
<comment type="cofactor">
    <cofactor evidence="1">
        <name>Mn(2+)</name>
        <dbReference type="ChEBI" id="CHEBI:29035"/>
    </cofactor>
</comment>
<evidence type="ECO:0000256" key="9">
    <source>
        <dbReference type="ARBA" id="ARBA00023204"/>
    </source>
</evidence>
<dbReference type="Gene3D" id="3.30.70.2330">
    <property type="match status" value="1"/>
</dbReference>
<dbReference type="eggNOG" id="KOG2756">
    <property type="taxonomic scope" value="Eukaryota"/>
</dbReference>
<accession>K0SJ76</accession>
<proteinExistence type="predicted"/>
<sequence length="513" mass="55230">MLATPLIVVAALALSTSGGRRRSCRVQPSNSTPTAQLSEEMDRRTDLLLTIVGLKWARATAQSGEKVKLVREPGNAHDANAIKVVNSKGVSVGHISKEGAASLARKMDDTSAKLARIGIDFAVEGTITGCGDGHTQPVHVVFKQDGSNVALQDSKPAAIPAPKRMAKSGGACKTTLCLASFNISFAEPSQQASDRVSRRVTQTGLIRDAVLRCNPDVIALQESPSDAWGSGTFRNYVSIGTTLATHVDGHIDLLLRRELAQFSKRIDLSRLPGVAASISIPNGPKFAVCSVHLPHTAEGASMREMMCRSIMTCLAGRHENSIVMGDFNMRQKEDKKIEDLIGGWTDVWKSAGESKAKKFTWDSRTNRYHGSEAFEFCARFDRIYLRGSDLSARSFDLFANKPLDGNGADYISDHYGITAEVSVPSFVIPQPDADISGVTQCSASIKVRGDRLGEGTPASTRAVNGARPGHGIYVDLTGSDDEDELAHKPAAAEEMRRKRLARFGGDSPPSKRK</sequence>
<comment type="subcellular location">
    <subcellularLocation>
        <location evidence="3">Nucleus</location>
        <location evidence="3">PML body</location>
    </subcellularLocation>
</comment>
<dbReference type="AlphaFoldDB" id="K0SJ76"/>
<keyword evidence="7" id="KW-0378">Hydrolase</keyword>
<keyword evidence="6" id="KW-0227">DNA damage</keyword>
<dbReference type="PANTHER" id="PTHR15822:SF4">
    <property type="entry name" value="TYROSYL-DNA PHOSPHODIESTERASE 2"/>
    <property type="match status" value="1"/>
</dbReference>
<dbReference type="Pfam" id="PF08797">
    <property type="entry name" value="HIRAN"/>
    <property type="match status" value="1"/>
</dbReference>
<evidence type="ECO:0000256" key="5">
    <source>
        <dbReference type="ARBA" id="ARBA00022723"/>
    </source>
</evidence>
<evidence type="ECO:0000256" key="7">
    <source>
        <dbReference type="ARBA" id="ARBA00022801"/>
    </source>
</evidence>
<evidence type="ECO:0000256" key="6">
    <source>
        <dbReference type="ARBA" id="ARBA00022763"/>
    </source>
</evidence>
<dbReference type="Proteomes" id="UP000266841">
    <property type="component" value="Unassembled WGS sequence"/>
</dbReference>
<dbReference type="eggNOG" id="KOG1001">
    <property type="taxonomic scope" value="Eukaryota"/>
</dbReference>
<dbReference type="GO" id="GO:0006302">
    <property type="term" value="P:double-strand break repair"/>
    <property type="evidence" value="ECO:0007669"/>
    <property type="project" value="TreeGrafter"/>
</dbReference>
<protein>
    <recommendedName>
        <fullName evidence="12">HIRAN domain-containing protein</fullName>
    </recommendedName>
</protein>
<comment type="cofactor">
    <cofactor evidence="2">
        <name>Mg(2+)</name>
        <dbReference type="ChEBI" id="CHEBI:18420"/>
    </cofactor>
</comment>
<organism evidence="13 14">
    <name type="scientific">Thalassiosira oceanica</name>
    <name type="common">Marine diatom</name>
    <dbReference type="NCBI Taxonomy" id="159749"/>
    <lineage>
        <taxon>Eukaryota</taxon>
        <taxon>Sar</taxon>
        <taxon>Stramenopiles</taxon>
        <taxon>Ochrophyta</taxon>
        <taxon>Bacillariophyta</taxon>
        <taxon>Coscinodiscophyceae</taxon>
        <taxon>Thalassiosirophycidae</taxon>
        <taxon>Thalassiosirales</taxon>
        <taxon>Thalassiosiraceae</taxon>
        <taxon>Thalassiosira</taxon>
    </lineage>
</organism>
<evidence type="ECO:0000256" key="11">
    <source>
        <dbReference type="SAM" id="SignalP"/>
    </source>
</evidence>
<evidence type="ECO:0000256" key="8">
    <source>
        <dbReference type="ARBA" id="ARBA00022842"/>
    </source>
</evidence>
<evidence type="ECO:0000256" key="3">
    <source>
        <dbReference type="ARBA" id="ARBA00004322"/>
    </source>
</evidence>
<keyword evidence="14" id="KW-1185">Reference proteome</keyword>
<keyword evidence="11" id="KW-0732">Signal</keyword>
<evidence type="ECO:0000256" key="1">
    <source>
        <dbReference type="ARBA" id="ARBA00001936"/>
    </source>
</evidence>
<dbReference type="InterPro" id="IPR014905">
    <property type="entry name" value="HIRAN"/>
</dbReference>
<keyword evidence="4" id="KW-0540">Nuclease</keyword>
<dbReference type="SUPFAM" id="SSF56219">
    <property type="entry name" value="DNase I-like"/>
    <property type="match status" value="1"/>
</dbReference>
<reference evidence="13 14" key="1">
    <citation type="journal article" date="2012" name="Genome Biol.">
        <title>Genome and low-iron response of an oceanic diatom adapted to chronic iron limitation.</title>
        <authorList>
            <person name="Lommer M."/>
            <person name="Specht M."/>
            <person name="Roy A.S."/>
            <person name="Kraemer L."/>
            <person name="Andreson R."/>
            <person name="Gutowska M.A."/>
            <person name="Wolf J."/>
            <person name="Bergner S.V."/>
            <person name="Schilhabel M.B."/>
            <person name="Klostermeier U.C."/>
            <person name="Beiko R.G."/>
            <person name="Rosenstiel P."/>
            <person name="Hippler M."/>
            <person name="Laroche J."/>
        </authorList>
    </citation>
    <scope>NUCLEOTIDE SEQUENCE [LARGE SCALE GENOMIC DNA]</scope>
    <source>
        <strain evidence="13 14">CCMP1005</strain>
    </source>
</reference>
<dbReference type="GO" id="GO:0008270">
    <property type="term" value="F:zinc ion binding"/>
    <property type="evidence" value="ECO:0007669"/>
    <property type="project" value="InterPro"/>
</dbReference>
<dbReference type="GO" id="GO:0003697">
    <property type="term" value="F:single-stranded DNA binding"/>
    <property type="evidence" value="ECO:0007669"/>
    <property type="project" value="TreeGrafter"/>
</dbReference>
<dbReference type="Gene3D" id="3.60.10.10">
    <property type="entry name" value="Endonuclease/exonuclease/phosphatase"/>
    <property type="match status" value="1"/>
</dbReference>
<feature type="signal peptide" evidence="11">
    <location>
        <begin position="1"/>
        <end position="18"/>
    </location>
</feature>
<feature type="chain" id="PRO_5003841175" description="HIRAN domain-containing protein" evidence="11">
    <location>
        <begin position="19"/>
        <end position="513"/>
    </location>
</feature>
<evidence type="ECO:0000256" key="2">
    <source>
        <dbReference type="ARBA" id="ARBA00001946"/>
    </source>
</evidence>
<evidence type="ECO:0000256" key="4">
    <source>
        <dbReference type="ARBA" id="ARBA00022722"/>
    </source>
</evidence>
<evidence type="ECO:0000259" key="12">
    <source>
        <dbReference type="SMART" id="SM00910"/>
    </source>
</evidence>
<dbReference type="GO" id="GO:0016818">
    <property type="term" value="F:hydrolase activity, acting on acid anhydrides, in phosphorus-containing anhydrides"/>
    <property type="evidence" value="ECO:0007669"/>
    <property type="project" value="InterPro"/>
</dbReference>
<dbReference type="InterPro" id="IPR005135">
    <property type="entry name" value="Endo/exonuclease/phosphatase"/>
</dbReference>
<evidence type="ECO:0000313" key="14">
    <source>
        <dbReference type="Proteomes" id="UP000266841"/>
    </source>
</evidence>
<dbReference type="GO" id="GO:0005737">
    <property type="term" value="C:cytoplasm"/>
    <property type="evidence" value="ECO:0007669"/>
    <property type="project" value="TreeGrafter"/>
</dbReference>
<keyword evidence="10" id="KW-0539">Nucleus</keyword>
<dbReference type="PANTHER" id="PTHR15822">
    <property type="entry name" value="TRAF AND TNF RECEPTOR-ASSOCIATED PROTEIN"/>
    <property type="match status" value="1"/>
</dbReference>
<dbReference type="Pfam" id="PF03372">
    <property type="entry name" value="Exo_endo_phos"/>
    <property type="match status" value="1"/>
</dbReference>
<name>K0SJ76_THAOC</name>
<dbReference type="CDD" id="cd09080">
    <property type="entry name" value="TDP2"/>
    <property type="match status" value="1"/>
</dbReference>
<keyword evidence="5" id="KW-0479">Metal-binding</keyword>
<evidence type="ECO:0000256" key="10">
    <source>
        <dbReference type="ARBA" id="ARBA00023242"/>
    </source>
</evidence>
<comment type="caution">
    <text evidence="13">The sequence shown here is derived from an EMBL/GenBank/DDBJ whole genome shotgun (WGS) entry which is preliminary data.</text>
</comment>
<dbReference type="GO" id="GO:0070260">
    <property type="term" value="F:5'-tyrosyl-DNA phosphodiesterase activity"/>
    <property type="evidence" value="ECO:0007669"/>
    <property type="project" value="TreeGrafter"/>
</dbReference>
<keyword evidence="9" id="KW-0234">DNA repair</keyword>
<dbReference type="GO" id="GO:0004518">
    <property type="term" value="F:nuclease activity"/>
    <property type="evidence" value="ECO:0007669"/>
    <property type="project" value="UniProtKB-KW"/>
</dbReference>
<evidence type="ECO:0000313" key="13">
    <source>
        <dbReference type="EMBL" id="EJK58532.1"/>
    </source>
</evidence>
<feature type="domain" description="HIRAN" evidence="12">
    <location>
        <begin position="46"/>
        <end position="146"/>
    </location>
</feature>
<gene>
    <name evidence="13" type="ORF">THAOC_21328</name>
</gene>
<dbReference type="SMART" id="SM00910">
    <property type="entry name" value="HIRAN"/>
    <property type="match status" value="1"/>
</dbReference>
<dbReference type="OrthoDB" id="9975959at2759"/>